<reference evidence="1 2" key="1">
    <citation type="submission" date="2017-09" db="EMBL/GenBank/DDBJ databases">
        <title>Large-scale bioinformatics analysis of Bacillus genomes uncovers conserved roles of natural products in bacterial physiology.</title>
        <authorList>
            <consortium name="Agbiome Team Llc"/>
            <person name="Bleich R.M."/>
            <person name="Grubbs K.J."/>
            <person name="Santa Maria K.C."/>
            <person name="Allen S.E."/>
            <person name="Farag S."/>
            <person name="Shank E.A."/>
            <person name="Bowers A."/>
        </authorList>
    </citation>
    <scope>NUCLEOTIDE SEQUENCE [LARGE SCALE GENOMIC DNA]</scope>
    <source>
        <strain evidence="1 2">AFS022681</strain>
    </source>
</reference>
<sequence>MKYKHAITLDKPVLSIGEIISIFQKKEITEPIRSRELTIFQDTVGIIGDQMKEFDIDYYGYRDFIMELDYHDCNDDCDFEFQRRSFEYQYGNPCEIEDRIQEWGHFLIKKMESKKEVVKSEYRRPSTIPPTDEEIEQVEYNKRRAIECSELFHIPYETLKAILKESPHTVIEIIQNIELENTRILEKLPAHLGVQFAYKEELKELYIYYGEKHLPGIYRLLLLLKIFEFDCKERE</sequence>
<proteinExistence type="predicted"/>
<evidence type="ECO:0000313" key="2">
    <source>
        <dbReference type="Proteomes" id="UP000220032"/>
    </source>
</evidence>
<dbReference type="EMBL" id="NTRR01000067">
    <property type="protein sequence ID" value="PFE08365.1"/>
    <property type="molecule type" value="Genomic_DNA"/>
</dbReference>
<accession>A0A2A8ZRR8</accession>
<gene>
    <name evidence="1" type="ORF">CN307_28845</name>
</gene>
<dbReference type="AlphaFoldDB" id="A0A2A8ZRR8"/>
<evidence type="ECO:0000313" key="1">
    <source>
        <dbReference type="EMBL" id="PFE08365.1"/>
    </source>
</evidence>
<dbReference type="Proteomes" id="UP000220032">
    <property type="component" value="Unassembled WGS sequence"/>
</dbReference>
<protein>
    <submittedName>
        <fullName evidence="1">Uncharacterized protein</fullName>
    </submittedName>
</protein>
<dbReference type="RefSeq" id="WP_098343925.1">
    <property type="nucleotide sequence ID" value="NZ_NTRR01000067.1"/>
</dbReference>
<organism evidence="1 2">
    <name type="scientific">Bacillus cereus</name>
    <dbReference type="NCBI Taxonomy" id="1396"/>
    <lineage>
        <taxon>Bacteria</taxon>
        <taxon>Bacillati</taxon>
        <taxon>Bacillota</taxon>
        <taxon>Bacilli</taxon>
        <taxon>Bacillales</taxon>
        <taxon>Bacillaceae</taxon>
        <taxon>Bacillus</taxon>
        <taxon>Bacillus cereus group</taxon>
    </lineage>
</organism>
<comment type="caution">
    <text evidence="1">The sequence shown here is derived from an EMBL/GenBank/DDBJ whole genome shotgun (WGS) entry which is preliminary data.</text>
</comment>
<name>A0A2A8ZRR8_BACCE</name>